<dbReference type="Gene3D" id="1.10.8.730">
    <property type="match status" value="1"/>
</dbReference>
<dbReference type="PANTHER" id="PTHR30121">
    <property type="entry name" value="UNCHARACTERIZED PROTEIN YJGR-RELATED"/>
    <property type="match status" value="1"/>
</dbReference>
<sequence>MTATERNRVLSARENITVQIPPWELDVQTGMVFNEHNGSEIGLRYWLKDSSNLTAHDLAEQQATFQTILDSISLIGSRVRFTTLHRNARPGEVMEQQYDDVTDPLVREMMWQERERHRLMMFGGQLKFHANYVSVKIPETRKGVSKSFGRQYLPEEYEAAQVLGQGERDKISDMLNMARLPTAPVMSEEAMDLMWTWMNYGSSEGGAPPTYDSQWGQNIPEGMTYEELRKRDDIRIGDLRDQLCQSELETPFNAYLRSGDKYIVVMDMLEIGKTGWTGMVDQALAQLSEIDYAYIVDVINDNPIKLKNQLNRVNSGNKMLTSDSMSASLEAQAHAERNEQEMYQMYFNNSQLVRVGMTLILFLDSEQEVFEWRRKVQAIWANLNRTVLSFGNNSNYKQYTQRLFPLGGGQTNIAFTRATSEVAFYLPYYGPWHNAGDETLAVLENSYNGQTRITLPDRKVMGGAVAMVGTTGAGKTFLIQYVSSLLYLRRSRIRFIDLKSDYKPLVRFLRGSYIQCAPGALLDDGVTPVRFNIFKPRPHTLSESDREDILGFLKSLWDDDTEPMSSDQQIVLRSAVDDFARARVEQRPDGTGYFSGGYMHEFVDYLHDLDKVGRYGADDRKRAAARDLAYFYQEFTGNTTFGLMFDGDETVDLEARVIGFDLSELENNDRMRNAVMTMINAVSWQAAVRKSDRSVRDVLVNEELGALARVPEIVNMVNRNAMVGRAYNFLQILVAQNTTSIQSLGGVVNNITRLICGSMGAAEADATAGMFGMNSEQRASLTTLTGSHDHRDYFVYEKKRGDLWESGVVRFTPTAIHKALFSSDDEAYMAREEALRRTGGDQARAIELLVSGQVREAARRNL</sequence>
<organism evidence="2 3">
    <name type="scientific">Deinococcus petrolearius</name>
    <dbReference type="NCBI Taxonomy" id="1751295"/>
    <lineage>
        <taxon>Bacteria</taxon>
        <taxon>Thermotogati</taxon>
        <taxon>Deinococcota</taxon>
        <taxon>Deinococci</taxon>
        <taxon>Deinococcales</taxon>
        <taxon>Deinococcaceae</taxon>
        <taxon>Deinococcus</taxon>
    </lineage>
</organism>
<dbReference type="Gene3D" id="3.40.50.300">
    <property type="entry name" value="P-loop containing nucleotide triphosphate hydrolases"/>
    <property type="match status" value="1"/>
</dbReference>
<keyword evidence="3" id="KW-1185">Reference proteome</keyword>
<name>A0ABW1DM92_9DEIO</name>
<dbReference type="InterPro" id="IPR051162">
    <property type="entry name" value="T4SS_component"/>
</dbReference>
<dbReference type="RefSeq" id="WP_380050582.1">
    <property type="nucleotide sequence ID" value="NZ_JBHSOH010000020.1"/>
</dbReference>
<dbReference type="EMBL" id="JBHSOH010000020">
    <property type="protein sequence ID" value="MFC5849439.1"/>
    <property type="molecule type" value="Genomic_DNA"/>
</dbReference>
<dbReference type="SUPFAM" id="SSF52540">
    <property type="entry name" value="P-loop containing nucleoside triphosphate hydrolases"/>
    <property type="match status" value="1"/>
</dbReference>
<evidence type="ECO:0000313" key="2">
    <source>
        <dbReference type="EMBL" id="MFC5849439.1"/>
    </source>
</evidence>
<dbReference type="PANTHER" id="PTHR30121:SF6">
    <property type="entry name" value="SLR6007 PROTEIN"/>
    <property type="match status" value="1"/>
</dbReference>
<feature type="domain" description="TraG P-loop" evidence="1">
    <location>
        <begin position="466"/>
        <end position="741"/>
    </location>
</feature>
<dbReference type="Pfam" id="PF19044">
    <property type="entry name" value="P-loop_TraG"/>
    <property type="match status" value="1"/>
</dbReference>
<dbReference type="InterPro" id="IPR027417">
    <property type="entry name" value="P-loop_NTPase"/>
</dbReference>
<comment type="caution">
    <text evidence="2">The sequence shown here is derived from an EMBL/GenBank/DDBJ whole genome shotgun (WGS) entry which is preliminary data.</text>
</comment>
<evidence type="ECO:0000259" key="1">
    <source>
        <dbReference type="Pfam" id="PF19044"/>
    </source>
</evidence>
<gene>
    <name evidence="2" type="ORF">ACFPQ6_14090</name>
</gene>
<protein>
    <recommendedName>
        <fullName evidence="1">TraG P-loop domain-containing protein</fullName>
    </recommendedName>
</protein>
<dbReference type="Proteomes" id="UP001595979">
    <property type="component" value="Unassembled WGS sequence"/>
</dbReference>
<proteinExistence type="predicted"/>
<dbReference type="InterPro" id="IPR043964">
    <property type="entry name" value="P-loop_TraG"/>
</dbReference>
<evidence type="ECO:0000313" key="3">
    <source>
        <dbReference type="Proteomes" id="UP001595979"/>
    </source>
</evidence>
<accession>A0ABW1DM92</accession>
<reference evidence="3" key="1">
    <citation type="journal article" date="2019" name="Int. J. Syst. Evol. Microbiol.">
        <title>The Global Catalogue of Microorganisms (GCM) 10K type strain sequencing project: providing services to taxonomists for standard genome sequencing and annotation.</title>
        <authorList>
            <consortium name="The Broad Institute Genomics Platform"/>
            <consortium name="The Broad Institute Genome Sequencing Center for Infectious Disease"/>
            <person name="Wu L."/>
            <person name="Ma J."/>
        </authorList>
    </citation>
    <scope>NUCLEOTIDE SEQUENCE [LARGE SCALE GENOMIC DNA]</scope>
    <source>
        <strain evidence="3">CGMCC 1.15053</strain>
    </source>
</reference>